<reference evidence="1" key="1">
    <citation type="submission" date="2023-10" db="EMBL/GenBank/DDBJ databases">
        <authorList>
            <person name="Domelevo Entfellner J.-B."/>
        </authorList>
    </citation>
    <scope>NUCLEOTIDE SEQUENCE</scope>
</reference>
<accession>A0AA86W0Q8</accession>
<organism evidence="1 2">
    <name type="scientific">Sphenostylis stenocarpa</name>
    <dbReference type="NCBI Taxonomy" id="92480"/>
    <lineage>
        <taxon>Eukaryota</taxon>
        <taxon>Viridiplantae</taxon>
        <taxon>Streptophyta</taxon>
        <taxon>Embryophyta</taxon>
        <taxon>Tracheophyta</taxon>
        <taxon>Spermatophyta</taxon>
        <taxon>Magnoliopsida</taxon>
        <taxon>eudicotyledons</taxon>
        <taxon>Gunneridae</taxon>
        <taxon>Pentapetalae</taxon>
        <taxon>rosids</taxon>
        <taxon>fabids</taxon>
        <taxon>Fabales</taxon>
        <taxon>Fabaceae</taxon>
        <taxon>Papilionoideae</taxon>
        <taxon>50 kb inversion clade</taxon>
        <taxon>NPAAA clade</taxon>
        <taxon>indigoferoid/millettioid clade</taxon>
        <taxon>Phaseoleae</taxon>
        <taxon>Sphenostylis</taxon>
    </lineage>
</organism>
<evidence type="ECO:0000313" key="1">
    <source>
        <dbReference type="EMBL" id="CAJ1974920.1"/>
    </source>
</evidence>
<name>A0AA86W0Q8_9FABA</name>
<dbReference type="AlphaFoldDB" id="A0AA86W0Q8"/>
<dbReference type="Gramene" id="rna-AYBTSS11_LOCUS27008">
    <property type="protein sequence ID" value="CAJ1974920.1"/>
    <property type="gene ID" value="gene-AYBTSS11_LOCUS27008"/>
</dbReference>
<keyword evidence="2" id="KW-1185">Reference proteome</keyword>
<proteinExistence type="predicted"/>
<gene>
    <name evidence="1" type="ORF">AYBTSS11_LOCUS27008</name>
</gene>
<dbReference type="Proteomes" id="UP001189624">
    <property type="component" value="Chromosome 9"/>
</dbReference>
<dbReference type="EMBL" id="OY731406">
    <property type="protein sequence ID" value="CAJ1974920.1"/>
    <property type="molecule type" value="Genomic_DNA"/>
</dbReference>
<sequence>MCAYWSRLITLFPPPVARVKLDDDDADDDISMLELVLAIDVPLCDSKQEWLWGSSSASWTINLSMRLAFKARDNTKKCLEEKKVGSLAIQKERVCVLGGGGRRSSFLVLQVPLL</sequence>
<protein>
    <submittedName>
        <fullName evidence="1">Uncharacterized protein</fullName>
    </submittedName>
</protein>
<evidence type="ECO:0000313" key="2">
    <source>
        <dbReference type="Proteomes" id="UP001189624"/>
    </source>
</evidence>